<comment type="caution">
    <text evidence="1">The sequence shown here is derived from an EMBL/GenBank/DDBJ whole genome shotgun (WGS) entry which is preliminary data.</text>
</comment>
<proteinExistence type="predicted"/>
<accession>A0AAV4MHB7</accession>
<sequence>MTSSRHCNRVMAVTSLRLSGRLSLRAQTSAPGMSQDVFSWDIFSLTESKVALKRKGRHPPFRSHGSIKATLFVWEETLSQQPLSPEGRTLSGSRFVLIKRYNSVKTRGLFVPPDCGSRSPPQEWHSISSAGVKSAISMPDRFLCCLDTLSLVEDSNSRNDDYELKSENK</sequence>
<protein>
    <submittedName>
        <fullName evidence="1">Uncharacterized protein</fullName>
    </submittedName>
</protein>
<keyword evidence="2" id="KW-1185">Reference proteome</keyword>
<dbReference type="Proteomes" id="UP001054945">
    <property type="component" value="Unassembled WGS sequence"/>
</dbReference>
<gene>
    <name evidence="1" type="ORF">CEXT_487241</name>
</gene>
<dbReference type="AlphaFoldDB" id="A0AAV4MHB7"/>
<evidence type="ECO:0000313" key="2">
    <source>
        <dbReference type="Proteomes" id="UP001054945"/>
    </source>
</evidence>
<name>A0AAV4MHB7_CAEEX</name>
<evidence type="ECO:0000313" key="1">
    <source>
        <dbReference type="EMBL" id="GIX71240.1"/>
    </source>
</evidence>
<organism evidence="1 2">
    <name type="scientific">Caerostris extrusa</name>
    <name type="common">Bark spider</name>
    <name type="synonym">Caerostris bankana</name>
    <dbReference type="NCBI Taxonomy" id="172846"/>
    <lineage>
        <taxon>Eukaryota</taxon>
        <taxon>Metazoa</taxon>
        <taxon>Ecdysozoa</taxon>
        <taxon>Arthropoda</taxon>
        <taxon>Chelicerata</taxon>
        <taxon>Arachnida</taxon>
        <taxon>Araneae</taxon>
        <taxon>Araneomorphae</taxon>
        <taxon>Entelegynae</taxon>
        <taxon>Araneoidea</taxon>
        <taxon>Araneidae</taxon>
        <taxon>Caerostris</taxon>
    </lineage>
</organism>
<dbReference type="EMBL" id="BPLR01002201">
    <property type="protein sequence ID" value="GIX71240.1"/>
    <property type="molecule type" value="Genomic_DNA"/>
</dbReference>
<reference evidence="1 2" key="1">
    <citation type="submission" date="2021-06" db="EMBL/GenBank/DDBJ databases">
        <title>Caerostris extrusa draft genome.</title>
        <authorList>
            <person name="Kono N."/>
            <person name="Arakawa K."/>
        </authorList>
    </citation>
    <scope>NUCLEOTIDE SEQUENCE [LARGE SCALE GENOMIC DNA]</scope>
</reference>